<proteinExistence type="predicted"/>
<accession>A0A499V4S5</accession>
<reference evidence="2" key="1">
    <citation type="submission" date="2019-04" db="EMBL/GenBank/DDBJ databases">
        <title>Draft genome sequences of Streptomyces avermitilis MC3.</title>
        <authorList>
            <person name="Komaki H."/>
            <person name="Tamura T."/>
            <person name="Hosoyama A."/>
        </authorList>
    </citation>
    <scope>NUCLEOTIDE SEQUENCE</scope>
    <source>
        <strain evidence="2">MC3</strain>
    </source>
</reference>
<gene>
    <name evidence="2" type="ORF">SAVMC3_00370</name>
</gene>
<evidence type="ECO:0000256" key="1">
    <source>
        <dbReference type="SAM" id="MobiDB-lite"/>
    </source>
</evidence>
<evidence type="ECO:0000313" key="2">
    <source>
        <dbReference type="EMBL" id="BBJ47408.1"/>
    </source>
</evidence>
<protein>
    <submittedName>
        <fullName evidence="2">Uncharacterized protein</fullName>
    </submittedName>
</protein>
<feature type="region of interest" description="Disordered" evidence="1">
    <location>
        <begin position="37"/>
        <end position="62"/>
    </location>
</feature>
<dbReference type="AlphaFoldDB" id="A0A499V4S5"/>
<sequence>MAAGAVTVLRNVGVVVSVCHTLLVFVNGGPTSGPLGVSGSAAAAARAPGPWTGGGLSEPSAE</sequence>
<organism evidence="2">
    <name type="scientific">Streptomyces avermitilis</name>
    <dbReference type="NCBI Taxonomy" id="33903"/>
    <lineage>
        <taxon>Bacteria</taxon>
        <taxon>Bacillati</taxon>
        <taxon>Actinomycetota</taxon>
        <taxon>Actinomycetes</taxon>
        <taxon>Kitasatosporales</taxon>
        <taxon>Streptomycetaceae</taxon>
        <taxon>Streptomyces</taxon>
    </lineage>
</organism>
<dbReference type="EMBL" id="AP019621">
    <property type="protein sequence ID" value="BBJ47408.1"/>
    <property type="molecule type" value="Genomic_DNA"/>
</dbReference>
<feature type="compositionally biased region" description="Low complexity" evidence="1">
    <location>
        <begin position="37"/>
        <end position="50"/>
    </location>
</feature>
<name>A0A499V4S5_STRAX</name>